<proteinExistence type="predicted"/>
<name>A0A5J4KT84_9CHLR</name>
<dbReference type="AlphaFoldDB" id="A0A5J4KT84"/>
<reference evidence="1 2" key="1">
    <citation type="submission" date="2019-10" db="EMBL/GenBank/DDBJ databases">
        <title>Dictyobacter vulcani sp. nov., within the class Ktedonobacteria, isolated from soil of volcanic Mt. Zao.</title>
        <authorList>
            <person name="Zheng Y."/>
            <person name="Wang C.M."/>
            <person name="Sakai Y."/>
            <person name="Abe K."/>
            <person name="Yokota A."/>
            <person name="Yabe S."/>
        </authorList>
    </citation>
    <scope>NUCLEOTIDE SEQUENCE [LARGE SCALE GENOMIC DNA]</scope>
    <source>
        <strain evidence="1 2">W12</strain>
    </source>
</reference>
<evidence type="ECO:0000313" key="2">
    <source>
        <dbReference type="Proteomes" id="UP000326912"/>
    </source>
</evidence>
<protein>
    <submittedName>
        <fullName evidence="1">Uncharacterized protein</fullName>
    </submittedName>
</protein>
<gene>
    <name evidence="1" type="ORF">KDW_50450</name>
</gene>
<organism evidence="1 2">
    <name type="scientific">Dictyobacter vulcani</name>
    <dbReference type="NCBI Taxonomy" id="2607529"/>
    <lineage>
        <taxon>Bacteria</taxon>
        <taxon>Bacillati</taxon>
        <taxon>Chloroflexota</taxon>
        <taxon>Ktedonobacteria</taxon>
        <taxon>Ktedonobacterales</taxon>
        <taxon>Dictyobacteraceae</taxon>
        <taxon>Dictyobacter</taxon>
    </lineage>
</organism>
<dbReference type="EMBL" id="BKZW01000003">
    <property type="protein sequence ID" value="GER90883.1"/>
    <property type="molecule type" value="Genomic_DNA"/>
</dbReference>
<sequence>MYVSTSLPSIFPGNRRKKHSLFLGLMKWEMETYLFRQVDGTLNTSLFEDCVVQDHGDTGTNSIVSTG</sequence>
<accession>A0A5J4KT84</accession>
<dbReference type="Proteomes" id="UP000326912">
    <property type="component" value="Unassembled WGS sequence"/>
</dbReference>
<comment type="caution">
    <text evidence="1">The sequence shown here is derived from an EMBL/GenBank/DDBJ whole genome shotgun (WGS) entry which is preliminary data.</text>
</comment>
<evidence type="ECO:0000313" key="1">
    <source>
        <dbReference type="EMBL" id="GER90883.1"/>
    </source>
</evidence>
<keyword evidence="2" id="KW-1185">Reference proteome</keyword>